<reference evidence="1" key="1">
    <citation type="submission" date="2020-02" db="EMBL/GenBank/DDBJ databases">
        <authorList>
            <person name="Meier V. D."/>
        </authorList>
    </citation>
    <scope>NUCLEOTIDE SEQUENCE</scope>
    <source>
        <strain evidence="1">AVDCRST_MAG87</strain>
    </source>
</reference>
<gene>
    <name evidence="1" type="ORF">AVDCRST_MAG87-402</name>
</gene>
<organism evidence="1">
    <name type="scientific">uncultured Thermomicrobiales bacterium</name>
    <dbReference type="NCBI Taxonomy" id="1645740"/>
    <lineage>
        <taxon>Bacteria</taxon>
        <taxon>Pseudomonadati</taxon>
        <taxon>Thermomicrobiota</taxon>
        <taxon>Thermomicrobia</taxon>
        <taxon>Thermomicrobiales</taxon>
        <taxon>environmental samples</taxon>
    </lineage>
</organism>
<dbReference type="Gene3D" id="1.20.120.450">
    <property type="entry name" value="dinb family like domain"/>
    <property type="match status" value="1"/>
</dbReference>
<dbReference type="SUPFAM" id="SSF109854">
    <property type="entry name" value="DinB/YfiT-like putative metalloenzymes"/>
    <property type="match status" value="1"/>
</dbReference>
<evidence type="ECO:0000313" key="1">
    <source>
        <dbReference type="EMBL" id="CAA9545052.1"/>
    </source>
</evidence>
<dbReference type="AlphaFoldDB" id="A0A6J4UAP0"/>
<dbReference type="EMBL" id="CADCWJ010000100">
    <property type="protein sequence ID" value="CAA9545052.1"/>
    <property type="molecule type" value="Genomic_DNA"/>
</dbReference>
<proteinExistence type="predicted"/>
<accession>A0A6J4UAP0</accession>
<protein>
    <recommendedName>
        <fullName evidence="2">DinB-like domain-containing protein</fullName>
    </recommendedName>
</protein>
<dbReference type="InterPro" id="IPR034660">
    <property type="entry name" value="DinB/YfiT-like"/>
</dbReference>
<dbReference type="Pfam" id="PF04978">
    <property type="entry name" value="MST"/>
    <property type="match status" value="1"/>
</dbReference>
<dbReference type="InterPro" id="IPR007061">
    <property type="entry name" value="MST-like"/>
</dbReference>
<evidence type="ECO:0008006" key="2">
    <source>
        <dbReference type="Google" id="ProtNLM"/>
    </source>
</evidence>
<name>A0A6J4UAP0_9BACT</name>
<sequence>MVHPLVDQLRFTRDEFRRGLAGMAEEDAQAHLGSSNCISWSVGHLAWQEQRYFVTFGQGETILPQLPSRFGYGSPPSTPTLAEAWAIWERVTLATDRWLETLTADDLRILAPHDGRKDAPLAGSLLRTTYHYWFHNGENAALRQQLGHTSLPTFVGELDGKASYRPA</sequence>